<evidence type="ECO:0000313" key="1">
    <source>
        <dbReference type="EMBL" id="KAJ3546111.1"/>
    </source>
</evidence>
<proteinExistence type="predicted"/>
<evidence type="ECO:0000313" key="2">
    <source>
        <dbReference type="Proteomes" id="UP001148629"/>
    </source>
</evidence>
<accession>A0ACC1STL0</accession>
<protein>
    <submittedName>
        <fullName evidence="1">Uncharacterized protein</fullName>
    </submittedName>
</protein>
<keyword evidence="2" id="KW-1185">Reference proteome</keyword>
<reference evidence="1" key="1">
    <citation type="submission" date="2022-08" db="EMBL/GenBank/DDBJ databases">
        <title>Genome Sequence of Fusarium decemcellulare.</title>
        <authorList>
            <person name="Buettner E."/>
        </authorList>
    </citation>
    <scope>NUCLEOTIDE SEQUENCE</scope>
    <source>
        <strain evidence="1">Babe19</strain>
    </source>
</reference>
<gene>
    <name evidence="1" type="ORF">NM208_g2178</name>
</gene>
<organism evidence="1 2">
    <name type="scientific">Fusarium decemcellulare</name>
    <dbReference type="NCBI Taxonomy" id="57161"/>
    <lineage>
        <taxon>Eukaryota</taxon>
        <taxon>Fungi</taxon>
        <taxon>Dikarya</taxon>
        <taxon>Ascomycota</taxon>
        <taxon>Pezizomycotina</taxon>
        <taxon>Sordariomycetes</taxon>
        <taxon>Hypocreomycetidae</taxon>
        <taxon>Hypocreales</taxon>
        <taxon>Nectriaceae</taxon>
        <taxon>Fusarium</taxon>
        <taxon>Fusarium decemcellulare species complex</taxon>
    </lineage>
</organism>
<name>A0ACC1STL0_9HYPO</name>
<dbReference type="Proteomes" id="UP001148629">
    <property type="component" value="Unassembled WGS sequence"/>
</dbReference>
<sequence length="129" mass="13893">MKFALLVSSLASLANAAFWTKSCSDPFIKNFVLHGDCNKLDGSVSSASLDLNSCFAFDGDRIISQGNGNIGDSCEDCWLSSYSEVDEAGNDIGERFEMTCACPGKDVPRQVYTAAIDLPIDNYDGQLIC</sequence>
<dbReference type="EMBL" id="JANRMS010000125">
    <property type="protein sequence ID" value="KAJ3546111.1"/>
    <property type="molecule type" value="Genomic_DNA"/>
</dbReference>
<comment type="caution">
    <text evidence="1">The sequence shown here is derived from an EMBL/GenBank/DDBJ whole genome shotgun (WGS) entry which is preliminary data.</text>
</comment>